<gene>
    <name evidence="1" type="ORF">HaLaN_31053</name>
</gene>
<reference evidence="1 2" key="1">
    <citation type="submission" date="2020-02" db="EMBL/GenBank/DDBJ databases">
        <title>Draft genome sequence of Haematococcus lacustris strain NIES-144.</title>
        <authorList>
            <person name="Morimoto D."/>
            <person name="Nakagawa S."/>
            <person name="Yoshida T."/>
            <person name="Sawayama S."/>
        </authorList>
    </citation>
    <scope>NUCLEOTIDE SEQUENCE [LARGE SCALE GENOMIC DNA]</scope>
    <source>
        <strain evidence="1 2">NIES-144</strain>
    </source>
</reference>
<dbReference type="AlphaFoldDB" id="A0A6A0AH25"/>
<evidence type="ECO:0000313" key="2">
    <source>
        <dbReference type="Proteomes" id="UP000485058"/>
    </source>
</evidence>
<dbReference type="Proteomes" id="UP000485058">
    <property type="component" value="Unassembled WGS sequence"/>
</dbReference>
<evidence type="ECO:0008006" key="3">
    <source>
        <dbReference type="Google" id="ProtNLM"/>
    </source>
</evidence>
<evidence type="ECO:0000313" key="1">
    <source>
        <dbReference type="EMBL" id="GFH31922.1"/>
    </source>
</evidence>
<dbReference type="InterPro" id="IPR029063">
    <property type="entry name" value="SAM-dependent_MTases_sf"/>
</dbReference>
<dbReference type="EMBL" id="BLLF01006068">
    <property type="protein sequence ID" value="GFH31922.1"/>
    <property type="molecule type" value="Genomic_DNA"/>
</dbReference>
<protein>
    <recommendedName>
        <fullName evidence="3">Methyltransf_11 domain-containing protein</fullName>
    </recommendedName>
</protein>
<feature type="non-terminal residue" evidence="1">
    <location>
        <position position="1"/>
    </location>
</feature>
<organism evidence="1 2">
    <name type="scientific">Haematococcus lacustris</name>
    <name type="common">Green alga</name>
    <name type="synonym">Haematococcus pluvialis</name>
    <dbReference type="NCBI Taxonomy" id="44745"/>
    <lineage>
        <taxon>Eukaryota</taxon>
        <taxon>Viridiplantae</taxon>
        <taxon>Chlorophyta</taxon>
        <taxon>core chlorophytes</taxon>
        <taxon>Chlorophyceae</taxon>
        <taxon>CS clade</taxon>
        <taxon>Chlamydomonadales</taxon>
        <taxon>Haematococcaceae</taxon>
        <taxon>Haematococcus</taxon>
    </lineage>
</organism>
<dbReference type="SUPFAM" id="SSF53335">
    <property type="entry name" value="S-adenosyl-L-methionine-dependent methyltransferases"/>
    <property type="match status" value="2"/>
</dbReference>
<comment type="caution">
    <text evidence="1">The sequence shown here is derived from an EMBL/GenBank/DDBJ whole genome shotgun (WGS) entry which is preliminary data.</text>
</comment>
<sequence length="149" mass="15704">AEAAARVTCKEGLDELLLTLKELQASVQAFFTAIGPEAAAQFQPVLTREFPFVKPDPRLLLHVAQFLTWLQQQGALRAGAASFPRMGDAAGGLATCPDHERGSRVLHLGCGSGALTKMMASQGMQVLGLDMDVGLACARGLQARPLSCA</sequence>
<proteinExistence type="predicted"/>
<accession>A0A6A0AH25</accession>
<dbReference type="Gene3D" id="3.40.50.150">
    <property type="entry name" value="Vaccinia Virus protein VP39"/>
    <property type="match status" value="1"/>
</dbReference>
<feature type="non-terminal residue" evidence="1">
    <location>
        <position position="149"/>
    </location>
</feature>
<keyword evidence="2" id="KW-1185">Reference proteome</keyword>
<name>A0A6A0AH25_HAELA</name>